<proteinExistence type="predicted"/>
<accession>B1BU25</accession>
<dbReference type="Proteomes" id="UP000005337">
    <property type="component" value="Unassembled WGS sequence"/>
</dbReference>
<dbReference type="AlphaFoldDB" id="B1BU25"/>
<feature type="transmembrane region" description="Helical" evidence="1">
    <location>
        <begin position="84"/>
        <end position="102"/>
    </location>
</feature>
<evidence type="ECO:0000313" key="3">
    <source>
        <dbReference type="Proteomes" id="UP000005337"/>
    </source>
</evidence>
<protein>
    <submittedName>
        <fullName evidence="2">Uncharacterized protein</fullName>
    </submittedName>
</protein>
<dbReference type="EMBL" id="ABDW01000017">
    <property type="protein sequence ID" value="EDT14836.1"/>
    <property type="molecule type" value="Genomic_DNA"/>
</dbReference>
<organism evidence="2 3">
    <name type="scientific">Clostridium perfringens E str. JGS1987</name>
    <dbReference type="NCBI Taxonomy" id="451755"/>
    <lineage>
        <taxon>Bacteria</taxon>
        <taxon>Bacillati</taxon>
        <taxon>Bacillota</taxon>
        <taxon>Clostridia</taxon>
        <taxon>Eubacteriales</taxon>
        <taxon>Clostridiaceae</taxon>
        <taxon>Clostridium</taxon>
    </lineage>
</organism>
<keyword evidence="1" id="KW-1133">Transmembrane helix</keyword>
<comment type="caution">
    <text evidence="2">The sequence shown here is derived from an EMBL/GenBank/DDBJ whole genome shotgun (WGS) entry which is preliminary data.</text>
</comment>
<keyword evidence="1" id="KW-0472">Membrane</keyword>
<name>B1BU25_CLOPF</name>
<keyword evidence="1" id="KW-0812">Transmembrane</keyword>
<evidence type="ECO:0000313" key="2">
    <source>
        <dbReference type="EMBL" id="EDT14836.1"/>
    </source>
</evidence>
<evidence type="ECO:0000256" key="1">
    <source>
        <dbReference type="SAM" id="Phobius"/>
    </source>
</evidence>
<gene>
    <name evidence="2" type="ORF">AC3_0163</name>
</gene>
<sequence>MKINIKPVIIITLGLMLGIFSSTSYCSAKTLDTTSQIPVTGRIIFSDNIENNVVNKDDVQGNFQITNPNNPDKNVINVPKTGDAGISIYLIILILAALILIWQYRKPNEFKKEELINEKKNNNIN</sequence>
<reference evidence="2 3" key="1">
    <citation type="submission" date="2007-07" db="EMBL/GenBank/DDBJ databases">
        <title>Annotation of Clostridium perfringens E str. JGS1987.</title>
        <authorList>
            <person name="Paulsen I."/>
            <person name="Sebastian Y."/>
        </authorList>
    </citation>
    <scope>NUCLEOTIDE SEQUENCE [LARGE SCALE GENOMIC DNA]</scope>
    <source>
        <strain evidence="3">E str. JGS1987</strain>
    </source>
</reference>
<dbReference type="RefSeq" id="WP_003464033.1">
    <property type="nucleotide sequence ID" value="NZ_ABDW01000017.1"/>
</dbReference>